<dbReference type="GO" id="GO:0007166">
    <property type="term" value="P:cell surface receptor signaling pathway"/>
    <property type="evidence" value="ECO:0007669"/>
    <property type="project" value="InterPro"/>
</dbReference>
<evidence type="ECO:0000313" key="6">
    <source>
        <dbReference type="Proteomes" id="UP000298030"/>
    </source>
</evidence>
<feature type="region of interest" description="Disordered" evidence="4">
    <location>
        <begin position="628"/>
        <end position="647"/>
    </location>
</feature>
<keyword evidence="1" id="KW-0479">Metal-binding</keyword>
<evidence type="ECO:0000256" key="3">
    <source>
        <dbReference type="ARBA" id="ARBA00022833"/>
    </source>
</evidence>
<dbReference type="Proteomes" id="UP000298030">
    <property type="component" value="Unassembled WGS sequence"/>
</dbReference>
<evidence type="ECO:0000256" key="1">
    <source>
        <dbReference type="ARBA" id="ARBA00022723"/>
    </source>
</evidence>
<reference evidence="5 6" key="1">
    <citation type="journal article" date="2019" name="Nat. Ecol. Evol.">
        <title>Megaphylogeny resolves global patterns of mushroom evolution.</title>
        <authorList>
            <person name="Varga T."/>
            <person name="Krizsan K."/>
            <person name="Foldi C."/>
            <person name="Dima B."/>
            <person name="Sanchez-Garcia M."/>
            <person name="Sanchez-Ramirez S."/>
            <person name="Szollosi G.J."/>
            <person name="Szarkandi J.G."/>
            <person name="Papp V."/>
            <person name="Albert L."/>
            <person name="Andreopoulos W."/>
            <person name="Angelini C."/>
            <person name="Antonin V."/>
            <person name="Barry K.W."/>
            <person name="Bougher N.L."/>
            <person name="Buchanan P."/>
            <person name="Buyck B."/>
            <person name="Bense V."/>
            <person name="Catcheside P."/>
            <person name="Chovatia M."/>
            <person name="Cooper J."/>
            <person name="Damon W."/>
            <person name="Desjardin D."/>
            <person name="Finy P."/>
            <person name="Geml J."/>
            <person name="Haridas S."/>
            <person name="Hughes K."/>
            <person name="Justo A."/>
            <person name="Karasinski D."/>
            <person name="Kautmanova I."/>
            <person name="Kiss B."/>
            <person name="Kocsube S."/>
            <person name="Kotiranta H."/>
            <person name="LaButti K.M."/>
            <person name="Lechner B.E."/>
            <person name="Liimatainen K."/>
            <person name="Lipzen A."/>
            <person name="Lukacs Z."/>
            <person name="Mihaltcheva S."/>
            <person name="Morgado L.N."/>
            <person name="Niskanen T."/>
            <person name="Noordeloos M.E."/>
            <person name="Ohm R.A."/>
            <person name="Ortiz-Santana B."/>
            <person name="Ovrebo C."/>
            <person name="Racz N."/>
            <person name="Riley R."/>
            <person name="Savchenko A."/>
            <person name="Shiryaev A."/>
            <person name="Soop K."/>
            <person name="Spirin V."/>
            <person name="Szebenyi C."/>
            <person name="Tomsovsky M."/>
            <person name="Tulloss R.E."/>
            <person name="Uehling J."/>
            <person name="Grigoriev I.V."/>
            <person name="Vagvolgyi C."/>
            <person name="Papp T."/>
            <person name="Martin F.M."/>
            <person name="Miettinen O."/>
            <person name="Hibbett D.S."/>
            <person name="Nagy L.G."/>
        </authorList>
    </citation>
    <scope>NUCLEOTIDE SEQUENCE [LARGE SCALE GENOMIC DNA]</scope>
    <source>
        <strain evidence="5 6">FP101781</strain>
    </source>
</reference>
<dbReference type="GO" id="GO:0008270">
    <property type="term" value="F:zinc ion binding"/>
    <property type="evidence" value="ECO:0007669"/>
    <property type="project" value="UniProtKB-KW"/>
</dbReference>
<keyword evidence="6" id="KW-1185">Reference proteome</keyword>
<dbReference type="AlphaFoldDB" id="A0A4Y7SZZ4"/>
<name>A0A4Y7SZZ4_COPMI</name>
<dbReference type="OrthoDB" id="428577at2759"/>
<proteinExistence type="predicted"/>
<keyword evidence="2" id="KW-0863">Zinc-finger</keyword>
<protein>
    <recommendedName>
        <fullName evidence="7">RING-type domain-containing protein</fullName>
    </recommendedName>
</protein>
<dbReference type="EMBL" id="QPFP01000040">
    <property type="protein sequence ID" value="TEB27436.1"/>
    <property type="molecule type" value="Genomic_DNA"/>
</dbReference>
<dbReference type="InterPro" id="IPR059179">
    <property type="entry name" value="MLKL-like_MCAfunc"/>
</dbReference>
<dbReference type="Gene3D" id="1.20.930.20">
    <property type="entry name" value="Adaptor protein Cbl, N-terminal domain"/>
    <property type="match status" value="1"/>
</dbReference>
<organism evidence="5 6">
    <name type="scientific">Coprinellus micaceus</name>
    <name type="common">Glistening ink-cap mushroom</name>
    <name type="synonym">Coprinus micaceus</name>
    <dbReference type="NCBI Taxonomy" id="71717"/>
    <lineage>
        <taxon>Eukaryota</taxon>
        <taxon>Fungi</taxon>
        <taxon>Dikarya</taxon>
        <taxon>Basidiomycota</taxon>
        <taxon>Agaricomycotina</taxon>
        <taxon>Agaricomycetes</taxon>
        <taxon>Agaricomycetidae</taxon>
        <taxon>Agaricales</taxon>
        <taxon>Agaricineae</taxon>
        <taxon>Psathyrellaceae</taxon>
        <taxon>Coprinellus</taxon>
    </lineage>
</organism>
<evidence type="ECO:0008006" key="7">
    <source>
        <dbReference type="Google" id="ProtNLM"/>
    </source>
</evidence>
<evidence type="ECO:0000313" key="5">
    <source>
        <dbReference type="EMBL" id="TEB27436.1"/>
    </source>
</evidence>
<evidence type="ECO:0000256" key="4">
    <source>
        <dbReference type="SAM" id="MobiDB-lite"/>
    </source>
</evidence>
<dbReference type="InterPro" id="IPR017907">
    <property type="entry name" value="Znf_RING_CS"/>
</dbReference>
<feature type="region of interest" description="Disordered" evidence="4">
    <location>
        <begin position="826"/>
        <end position="845"/>
    </location>
</feature>
<feature type="region of interest" description="Disordered" evidence="4">
    <location>
        <begin position="873"/>
        <end position="899"/>
    </location>
</feature>
<keyword evidence="3" id="KW-0862">Zinc</keyword>
<evidence type="ECO:0000256" key="2">
    <source>
        <dbReference type="ARBA" id="ARBA00022771"/>
    </source>
</evidence>
<accession>A0A4Y7SZZ4</accession>
<comment type="caution">
    <text evidence="5">The sequence shown here is derived from an EMBL/GenBank/DDBJ whole genome shotgun (WGS) entry which is preliminary data.</text>
</comment>
<sequence>MSVNDALAAIQVIHTVVSKVKDNQDELKSLSKRLQYIVQSLEDSRRRDIIREAEYEDSLSAVFELITRTERVTRRMLKRSLGDRTWNAGEIASDLRRLNEDAQTFLSVHTIKTLDLVQTAQTQQQSYLVSSVEEIIAKITEIDLALSKSTSKPPPMVATPAPPVTAMMLQTSPARVGGLTEVTLGSSAQFLSAGGLYHSPSWTGHTVSESAMPNSKAAGKSALRLQETETYAASIPTEDTAGPLNQASRSNNSDHLDTLLVDFKLPPGWLFPLTISGLHLSGELYGPGSLEATFNVPGGASVDQIKDIVEHAGYQRPTGLVEDRTMFLKVTEGDSVFDATAPEGLQISKDEPLLWWMNRYDEYHGITMPTPMKTKVEWTRNLLKVQNLSIRCHRTLRVPDTDNASHLPPDMGTFPFFPVSQLGSKVPEDMQKRGGFITPMFRREALWISFECGPNRPAVKISVGGINVISGASVLDTSPLQHGPQDYIVAGEQPWIDGIATGENVVRQFVVTEMGKGYTVEEQVTGEAKVGGLQFDIFPRRSEPPGDFYRAKSTSEHGHLVAEETGRRFHTVCATPAELDLEGQTIAYVRWIHGSEPKDIQVLAATPWVLSGYARRISRTPNLSARYPDRPSVVPGTKQPVGRLAGSMGRVEPQWKNRSSLGVAAGGKIQQNIYRDRSSIRVYNQQLCQRIHVHIVTPEFWENLTGVLPPVTPVTRDVYARHGIPWFKLFDDYVDSIAEVSEALASVLSVSELDKLESSAPVKAQEPVVNPDAPPPCFQHRIATSSTVFRPCGHAVCAQCLGHALLGGSKCSCGSPIAKFVGMKEPLPQVNTSQPNEEEESDGGMHHWSVQEIERLSSNAVQSGTLTVVHRPEDSVAPLQQQNPISPTMPYWQHSTLKS</sequence>
<dbReference type="STRING" id="71717.A0A4Y7SZZ4"/>
<dbReference type="InterPro" id="IPR036537">
    <property type="entry name" value="Adaptor_Cbl_N_dom_sf"/>
</dbReference>
<gene>
    <name evidence="5" type="ORF">FA13DRAFT_935793</name>
</gene>
<dbReference type="CDD" id="cd21037">
    <property type="entry name" value="MLKL_NTD"/>
    <property type="match status" value="1"/>
</dbReference>
<dbReference type="PROSITE" id="PS00518">
    <property type="entry name" value="ZF_RING_1"/>
    <property type="match status" value="1"/>
</dbReference>